<evidence type="ECO:0000313" key="3">
    <source>
        <dbReference type="Proteomes" id="UP000649617"/>
    </source>
</evidence>
<dbReference type="InterPro" id="IPR008479">
    <property type="entry name" value="DUF760"/>
</dbReference>
<feature type="transmembrane region" description="Helical" evidence="1">
    <location>
        <begin position="27"/>
        <end position="50"/>
    </location>
</feature>
<keyword evidence="1" id="KW-0812">Transmembrane</keyword>
<keyword evidence="1" id="KW-1133">Transmembrane helix</keyword>
<dbReference type="Proteomes" id="UP000649617">
    <property type="component" value="Unassembled WGS sequence"/>
</dbReference>
<keyword evidence="1" id="KW-0472">Membrane</keyword>
<proteinExistence type="predicted"/>
<name>A0A812XG70_SYMPI</name>
<reference evidence="2" key="1">
    <citation type="submission" date="2021-02" db="EMBL/GenBank/DDBJ databases">
        <authorList>
            <person name="Dougan E. K."/>
            <person name="Rhodes N."/>
            <person name="Thang M."/>
            <person name="Chan C."/>
        </authorList>
    </citation>
    <scope>NUCLEOTIDE SEQUENCE</scope>
</reference>
<gene>
    <name evidence="2" type="primary">Armc2</name>
    <name evidence="2" type="ORF">SPIL2461_LOCUS21100</name>
</gene>
<sequence>MMQAEEAAFLEIESSEDREVSSGRGRVAVLAGVIGAVLVIAVVGLAGVAISYRKDHSMLRAASTDALVQLAQESGALQALAPQENLHDSNPCADDEEIFEGLCYAKCSILSGGMRPVRCAAHICEPLDSNGHHKCRLSAAAISAILSSPSLFPCQGYDVAGTQEGAKRCPHTAGACLNDEELYLGTCFKKCSVLTNGVFPHRKAFATCCKTAEFFQCLMPGQSKTAQAFAEGGGAGDHDFVLQLSLFQVSQVYSMSAFFGYALQQAELRYSLEKAAGDAEAATLSDYVTKLDSKEVNLLSGGMSLEAQQAIKHQVAGLCGELDELWQELMSALSPQSGSEEELSKLRQAIANGEVESVPVSVSRLRHIALEGIAFGFLLSRAE</sequence>
<evidence type="ECO:0000256" key="1">
    <source>
        <dbReference type="SAM" id="Phobius"/>
    </source>
</evidence>
<dbReference type="EMBL" id="CAJNIZ010045926">
    <property type="protein sequence ID" value="CAE7734120.1"/>
    <property type="molecule type" value="Genomic_DNA"/>
</dbReference>
<protein>
    <submittedName>
        <fullName evidence="2">Armc2 protein</fullName>
    </submittedName>
</protein>
<keyword evidence="3" id="KW-1185">Reference proteome</keyword>
<dbReference type="OrthoDB" id="408396at2759"/>
<accession>A0A812XG70</accession>
<dbReference type="AlphaFoldDB" id="A0A812XG70"/>
<dbReference type="Pfam" id="PF05542">
    <property type="entry name" value="DUF760"/>
    <property type="match status" value="1"/>
</dbReference>
<organism evidence="2 3">
    <name type="scientific">Symbiodinium pilosum</name>
    <name type="common">Dinoflagellate</name>
    <dbReference type="NCBI Taxonomy" id="2952"/>
    <lineage>
        <taxon>Eukaryota</taxon>
        <taxon>Sar</taxon>
        <taxon>Alveolata</taxon>
        <taxon>Dinophyceae</taxon>
        <taxon>Suessiales</taxon>
        <taxon>Symbiodiniaceae</taxon>
        <taxon>Symbiodinium</taxon>
    </lineage>
</organism>
<feature type="non-terminal residue" evidence="2">
    <location>
        <position position="383"/>
    </location>
</feature>
<evidence type="ECO:0000313" key="2">
    <source>
        <dbReference type="EMBL" id="CAE7734120.1"/>
    </source>
</evidence>
<comment type="caution">
    <text evidence="2">The sequence shown here is derived from an EMBL/GenBank/DDBJ whole genome shotgun (WGS) entry which is preliminary data.</text>
</comment>